<reference evidence="5" key="1">
    <citation type="submission" date="2021-01" db="UniProtKB">
        <authorList>
            <consortium name="EnsemblMetazoa"/>
        </authorList>
    </citation>
    <scope>IDENTIFICATION</scope>
</reference>
<dbReference type="InterPro" id="IPR050568">
    <property type="entry name" value="Transcr_DNA_Rep_Reg"/>
</dbReference>
<evidence type="ECO:0000259" key="4">
    <source>
        <dbReference type="Pfam" id="PF00808"/>
    </source>
</evidence>
<sequence>MDIDNSLEDGNISLEATANENNNSTSPQQSSEKQVIRAPRDPNKFPTTRIRALMRMDSDLNIASQESVYLISKATEYFVQYQAKEAYKKTAASKRKTVQKRDLDAAITECDGMAFLEGAID</sequence>
<dbReference type="GO" id="GO:0006261">
    <property type="term" value="P:DNA-templated DNA replication"/>
    <property type="evidence" value="ECO:0007669"/>
    <property type="project" value="TreeGrafter"/>
</dbReference>
<dbReference type="GO" id="GO:0008622">
    <property type="term" value="C:epsilon DNA polymerase complex"/>
    <property type="evidence" value="ECO:0007669"/>
    <property type="project" value="TreeGrafter"/>
</dbReference>
<dbReference type="Proteomes" id="UP000594262">
    <property type="component" value="Unplaced"/>
</dbReference>
<proteinExistence type="predicted"/>
<evidence type="ECO:0000313" key="6">
    <source>
        <dbReference type="Proteomes" id="UP000594262"/>
    </source>
</evidence>
<feature type="domain" description="Transcription factor CBF/NF-Y/archaeal histone" evidence="4">
    <location>
        <begin position="44"/>
        <end position="107"/>
    </location>
</feature>
<dbReference type="GeneID" id="136812726"/>
<dbReference type="Pfam" id="PF00808">
    <property type="entry name" value="CBFD_NFYB_HMF"/>
    <property type="match status" value="1"/>
</dbReference>
<dbReference type="PANTHER" id="PTHR10252">
    <property type="entry name" value="HISTONE-LIKE TRANSCRIPTION FACTOR CCAAT-RELATED"/>
    <property type="match status" value="1"/>
</dbReference>
<dbReference type="InterPro" id="IPR003958">
    <property type="entry name" value="CBFA_NFYB_domain"/>
</dbReference>
<name>A0A7M5VDF0_9CNID</name>
<accession>A0A7M5VDF0</accession>
<evidence type="ECO:0000256" key="3">
    <source>
        <dbReference type="SAM" id="MobiDB-lite"/>
    </source>
</evidence>
<dbReference type="AlphaFoldDB" id="A0A7M5VDF0"/>
<protein>
    <recommendedName>
        <fullName evidence="4">Transcription factor CBF/NF-Y/archaeal histone domain-containing protein</fullName>
    </recommendedName>
</protein>
<dbReference type="InterPro" id="IPR009072">
    <property type="entry name" value="Histone-fold"/>
</dbReference>
<dbReference type="GO" id="GO:0046982">
    <property type="term" value="F:protein heterodimerization activity"/>
    <property type="evidence" value="ECO:0007669"/>
    <property type="project" value="InterPro"/>
</dbReference>
<dbReference type="RefSeq" id="XP_066925350.1">
    <property type="nucleotide sequence ID" value="XM_067069249.1"/>
</dbReference>
<evidence type="ECO:0000256" key="2">
    <source>
        <dbReference type="ARBA" id="ARBA00023242"/>
    </source>
</evidence>
<keyword evidence="6" id="KW-1185">Reference proteome</keyword>
<dbReference type="Gene3D" id="1.10.20.10">
    <property type="entry name" value="Histone, subunit A"/>
    <property type="match status" value="1"/>
</dbReference>
<organism evidence="5 6">
    <name type="scientific">Clytia hemisphaerica</name>
    <dbReference type="NCBI Taxonomy" id="252671"/>
    <lineage>
        <taxon>Eukaryota</taxon>
        <taxon>Metazoa</taxon>
        <taxon>Cnidaria</taxon>
        <taxon>Hydrozoa</taxon>
        <taxon>Hydroidolina</taxon>
        <taxon>Leptothecata</taxon>
        <taxon>Obeliida</taxon>
        <taxon>Clytiidae</taxon>
        <taxon>Clytia</taxon>
    </lineage>
</organism>
<feature type="region of interest" description="Disordered" evidence="3">
    <location>
        <begin position="1"/>
        <end position="44"/>
    </location>
</feature>
<dbReference type="PANTHER" id="PTHR10252:SF79">
    <property type="entry name" value="DNA POLYMERASE EPSILON SUBUNIT 4"/>
    <property type="match status" value="1"/>
</dbReference>
<keyword evidence="2" id="KW-0539">Nucleus</keyword>
<feature type="compositionally biased region" description="Polar residues" evidence="3">
    <location>
        <begin position="14"/>
        <end position="33"/>
    </location>
</feature>
<evidence type="ECO:0000256" key="1">
    <source>
        <dbReference type="ARBA" id="ARBA00004123"/>
    </source>
</evidence>
<dbReference type="EnsemblMetazoa" id="CLYHEMT009289.1">
    <property type="protein sequence ID" value="CLYHEMP009289.1"/>
    <property type="gene ID" value="CLYHEMG009289"/>
</dbReference>
<dbReference type="SUPFAM" id="SSF47113">
    <property type="entry name" value="Histone-fold"/>
    <property type="match status" value="1"/>
</dbReference>
<feature type="compositionally biased region" description="Basic and acidic residues" evidence="3">
    <location>
        <begin position="34"/>
        <end position="43"/>
    </location>
</feature>
<evidence type="ECO:0000313" key="5">
    <source>
        <dbReference type="EnsemblMetazoa" id="CLYHEMP009289.1"/>
    </source>
</evidence>
<dbReference type="OrthoDB" id="636685at2759"/>
<comment type="subcellular location">
    <subcellularLocation>
        <location evidence="1">Nucleus</location>
    </subcellularLocation>
</comment>
<dbReference type="CDD" id="cd22929">
    <property type="entry name" value="HFD_POLE4-like"/>
    <property type="match status" value="1"/>
</dbReference>